<evidence type="ECO:0000256" key="1">
    <source>
        <dbReference type="SAM" id="MobiDB-lite"/>
    </source>
</evidence>
<organism evidence="3">
    <name type="scientific">Gasterosteus aculeatus</name>
    <name type="common">Three-spined stickleback</name>
    <dbReference type="NCBI Taxonomy" id="69293"/>
    <lineage>
        <taxon>Eukaryota</taxon>
        <taxon>Metazoa</taxon>
        <taxon>Chordata</taxon>
        <taxon>Craniata</taxon>
        <taxon>Vertebrata</taxon>
        <taxon>Euteleostomi</taxon>
        <taxon>Actinopterygii</taxon>
        <taxon>Neopterygii</taxon>
        <taxon>Teleostei</taxon>
        <taxon>Neoteleostei</taxon>
        <taxon>Acanthomorphata</taxon>
        <taxon>Eupercaria</taxon>
        <taxon>Perciformes</taxon>
        <taxon>Cottioidei</taxon>
        <taxon>Gasterosteales</taxon>
        <taxon>Gasterosteidae</taxon>
        <taxon>Gasterosteus</taxon>
    </lineage>
</organism>
<dbReference type="InParanoid" id="G3N9G8"/>
<sequence>ARPALSCLSCGETVRGDDVVACDVPRCAGLFCRPCFLSLESTCAVCTRPLTSGEEGEEELDSSDDEQLNSGAGGSDIIDSDSQLSEADMTYQDRPGSDDSDDSFHSASSRRSSPQDPSLQSVLVHAPE</sequence>
<reference evidence="3" key="1">
    <citation type="submission" date="2006-01" db="EMBL/GenBank/DDBJ databases">
        <authorList>
            <person name="Lindblad-Toh K."/>
            <person name="Mauceli E."/>
            <person name="Grabherr M."/>
            <person name="Chang J.L."/>
            <person name="Lander E.S."/>
        </authorList>
    </citation>
    <scope>NUCLEOTIDE SEQUENCE [LARGE SCALE GENOMIC DNA]</scope>
</reference>
<feature type="region of interest" description="Disordered" evidence="1">
    <location>
        <begin position="53"/>
        <end position="128"/>
    </location>
</feature>
<feature type="compositionally biased region" description="Acidic residues" evidence="1">
    <location>
        <begin position="54"/>
        <end position="67"/>
    </location>
</feature>
<protein>
    <recommendedName>
        <fullName evidence="2">E3 ubiquitin-protein ligase DCST1-like C-terminal domain-containing protein</fullName>
    </recommendedName>
</protein>
<evidence type="ECO:0000259" key="2">
    <source>
        <dbReference type="Pfam" id="PF26037"/>
    </source>
</evidence>
<dbReference type="Bgee" id="ENSGACG00000001506">
    <property type="expression patterns" value="Expressed in testis"/>
</dbReference>
<dbReference type="Pfam" id="PF26037">
    <property type="entry name" value="zf-RING_DCST1_C"/>
    <property type="match status" value="1"/>
</dbReference>
<reference evidence="3" key="2">
    <citation type="submission" date="2024-04" db="UniProtKB">
        <authorList>
            <consortium name="Ensembl"/>
        </authorList>
    </citation>
    <scope>IDENTIFICATION</scope>
</reference>
<feature type="domain" description="E3 ubiquitin-protein ligase DCST1-like C-terminal" evidence="2">
    <location>
        <begin position="6"/>
        <end position="49"/>
    </location>
</feature>
<proteinExistence type="predicted"/>
<dbReference type="Ensembl" id="ENSGACT00000001961.1">
    <property type="protein sequence ID" value="ENSGACP00000001958.1"/>
    <property type="gene ID" value="ENSGACG00000001506.1"/>
</dbReference>
<evidence type="ECO:0000313" key="3">
    <source>
        <dbReference type="Ensembl" id="ENSGACP00000001958.1"/>
    </source>
</evidence>
<dbReference type="STRING" id="69293.ENSGACP00000001958"/>
<name>G3N9G8_GASAC</name>
<dbReference type="AlphaFoldDB" id="G3N9G8"/>
<accession>G3N9G8</accession>
<feature type="compositionally biased region" description="Low complexity" evidence="1">
    <location>
        <begin position="105"/>
        <end position="121"/>
    </location>
</feature>
<dbReference type="InterPro" id="IPR058842">
    <property type="entry name" value="DCST1_C"/>
</dbReference>